<evidence type="ECO:0000256" key="1">
    <source>
        <dbReference type="SAM" id="MobiDB-lite"/>
    </source>
</evidence>
<evidence type="ECO:0000313" key="2">
    <source>
        <dbReference type="EMBL" id="GAA2040491.1"/>
    </source>
</evidence>
<dbReference type="Proteomes" id="UP001501461">
    <property type="component" value="Unassembled WGS sequence"/>
</dbReference>
<comment type="caution">
    <text evidence="2">The sequence shown here is derived from an EMBL/GenBank/DDBJ whole genome shotgun (WGS) entry which is preliminary data.</text>
</comment>
<dbReference type="EMBL" id="BAAAMN010000046">
    <property type="protein sequence ID" value="GAA2040491.1"/>
    <property type="molecule type" value="Genomic_DNA"/>
</dbReference>
<evidence type="ECO:0000313" key="3">
    <source>
        <dbReference type="Proteomes" id="UP001501461"/>
    </source>
</evidence>
<accession>A0ABP5G917</accession>
<sequence length="48" mass="5256">MAQKLTEVEIEESMRFAHGVMAAAGHSVTDPQTISDIRSSLRGDNDPR</sequence>
<organism evidence="2 3">
    <name type="scientific">Yaniella flava</name>
    <dbReference type="NCBI Taxonomy" id="287930"/>
    <lineage>
        <taxon>Bacteria</taxon>
        <taxon>Bacillati</taxon>
        <taxon>Actinomycetota</taxon>
        <taxon>Actinomycetes</taxon>
        <taxon>Micrococcales</taxon>
        <taxon>Micrococcaceae</taxon>
        <taxon>Yaniella</taxon>
    </lineage>
</organism>
<name>A0ABP5G917_9MICC</name>
<dbReference type="RefSeq" id="WP_343958407.1">
    <property type="nucleotide sequence ID" value="NZ_BAAAMN010000046.1"/>
</dbReference>
<proteinExistence type="predicted"/>
<feature type="compositionally biased region" description="Basic and acidic residues" evidence="1">
    <location>
        <begin position="39"/>
        <end position="48"/>
    </location>
</feature>
<keyword evidence="3" id="KW-1185">Reference proteome</keyword>
<reference evidence="3" key="1">
    <citation type="journal article" date="2019" name="Int. J. Syst. Evol. Microbiol.">
        <title>The Global Catalogue of Microorganisms (GCM) 10K type strain sequencing project: providing services to taxonomists for standard genome sequencing and annotation.</title>
        <authorList>
            <consortium name="The Broad Institute Genomics Platform"/>
            <consortium name="The Broad Institute Genome Sequencing Center for Infectious Disease"/>
            <person name="Wu L."/>
            <person name="Ma J."/>
        </authorList>
    </citation>
    <scope>NUCLEOTIDE SEQUENCE [LARGE SCALE GENOMIC DNA]</scope>
    <source>
        <strain evidence="3">JCM 13595</strain>
    </source>
</reference>
<gene>
    <name evidence="2" type="ORF">GCM10009720_21140</name>
</gene>
<feature type="compositionally biased region" description="Polar residues" evidence="1">
    <location>
        <begin position="29"/>
        <end position="38"/>
    </location>
</feature>
<feature type="region of interest" description="Disordered" evidence="1">
    <location>
        <begin position="25"/>
        <end position="48"/>
    </location>
</feature>
<protein>
    <submittedName>
        <fullName evidence="2">Uncharacterized protein</fullName>
    </submittedName>
</protein>